<sequence length="112" mass="12895">MVYYHLPPIRVFPHSIIYRQKTGEEDYQKPEYKDTPISNVCFNLSSTFSRGGNNSSDKAPNASITMFYRYCGELSKFETDNLVVFQGKEYNIVLAKELVLNGESIGWRLEVV</sequence>
<accession>A0A0V8D6I9</accession>
<evidence type="ECO:0000313" key="2">
    <source>
        <dbReference type="Proteomes" id="UP000054230"/>
    </source>
</evidence>
<dbReference type="PATRIC" id="fig|1360.106.peg.1625"/>
<gene>
    <name evidence="1" type="ORF">LMG8520_1511</name>
</gene>
<dbReference type="AlphaFoldDB" id="A0A0V8D6I9"/>
<dbReference type="EMBL" id="LKLP01000079">
    <property type="protein sequence ID" value="KSU09198.1"/>
    <property type="molecule type" value="Genomic_DNA"/>
</dbReference>
<dbReference type="Pfam" id="PF10665">
    <property type="entry name" value="Minor_capsid_1"/>
    <property type="match status" value="1"/>
</dbReference>
<name>A0A0V8D6I9_LACLL</name>
<dbReference type="RefSeq" id="WP_058209854.1">
    <property type="nucleotide sequence ID" value="NZ_LKLP01000079.1"/>
</dbReference>
<proteinExistence type="predicted"/>
<organism evidence="1 2">
    <name type="scientific">Lactococcus lactis subsp. lactis</name>
    <name type="common">Streptococcus lactis</name>
    <dbReference type="NCBI Taxonomy" id="1360"/>
    <lineage>
        <taxon>Bacteria</taxon>
        <taxon>Bacillati</taxon>
        <taxon>Bacillota</taxon>
        <taxon>Bacilli</taxon>
        <taxon>Lactobacillales</taxon>
        <taxon>Streptococcaceae</taxon>
        <taxon>Lactococcus</taxon>
    </lineage>
</organism>
<reference evidence="2" key="1">
    <citation type="submission" date="2015-10" db="EMBL/GenBank/DDBJ databases">
        <title>Draft Genome Sequences of 11 Lactococcus lactis subspecies cremoris strains.</title>
        <authorList>
            <person name="Wels M."/>
            <person name="Backus L."/>
            <person name="Boekhorst J."/>
            <person name="Dijkstra A."/>
            <person name="Beerthuizen M."/>
            <person name="Kelly W."/>
            <person name="Siezen R."/>
            <person name="Bachmann H."/>
            <person name="Van Hijum S."/>
        </authorList>
    </citation>
    <scope>NUCLEOTIDE SEQUENCE [LARGE SCALE GENOMIC DNA]</scope>
    <source>
        <strain evidence="2">LMG8520</strain>
    </source>
</reference>
<evidence type="ECO:0000313" key="1">
    <source>
        <dbReference type="EMBL" id="KSU09198.1"/>
    </source>
</evidence>
<comment type="caution">
    <text evidence="1">The sequence shown here is derived from an EMBL/GenBank/DDBJ whole genome shotgun (WGS) entry which is preliminary data.</text>
</comment>
<dbReference type="Proteomes" id="UP000054230">
    <property type="component" value="Unassembled WGS sequence"/>
</dbReference>
<protein>
    <recommendedName>
        <fullName evidence="3">Minor capsid protein</fullName>
    </recommendedName>
</protein>
<evidence type="ECO:0008006" key="3">
    <source>
        <dbReference type="Google" id="ProtNLM"/>
    </source>
</evidence>
<dbReference type="InterPro" id="IPR019612">
    <property type="entry name" value="Minor_capsid_put"/>
</dbReference>